<dbReference type="Gene3D" id="1.20.1560.10">
    <property type="entry name" value="ABC transporter type 1, transmembrane domain"/>
    <property type="match status" value="1"/>
</dbReference>
<protein>
    <submittedName>
        <fullName evidence="10">ABC transporter ATP-binding protein</fullName>
    </submittedName>
</protein>
<name>A0ABP5TI41_9ACTN</name>
<comment type="caution">
    <text evidence="10">The sequence shown here is derived from an EMBL/GenBank/DDBJ whole genome shotgun (WGS) entry which is preliminary data.</text>
</comment>
<sequence>MTVRWPRLTRATSDARPGSVALREDEPRPGASFRGLTAALRLVWRAAPAHLVAVAGLALAGGLAPVAAARLLKAVLDTLVGGGHRPATLVLLALGLAGAGAVTAFLPLLNSYVIAELQRRTGRRAIDDLFVAVNGLAGLAHFEDPAFLNRLQIGHNAARVAPGSVVCTGLDTLRGLVAAAGFLAATAALDWRLALLVAFAALPALGAELGLSRRRAAMIWDLGPHERREYFYGGLLAEVRAAKEVRLFGAGDEVRRRMLGSRARADAANRRLDRRVLATHSGLTLLGTVVSAVGVVIAIGLAGAGTISVGDVSLVLAALAGVQGALTGVALSAAMVHHQLLLWGHYRAVLATPPDLAAAPALAGELPALRHGIELRDVWFRYAEDQPWTLAGVDLFIPAGHTIALVGPNGAGKSTLVKLLCRFYDPTRGAIRWDGVDLRDVPVEALRARLTATFQDFMCYDFTAADNIGIADPARLADRPGITAAAGRAGAHEKLAALPRGYDTMLSRVFAQDDGDAEDGVNLSGGQWQRVALARGFLREGRDLLILDEPSSGLDPDAEHEIHQRLREYRTGRTSILISHRLGAVRDADRIVLLAGGRVCEDGPHEALLALDGEYARLFHLQARAYGAATC</sequence>
<dbReference type="PROSITE" id="PS50929">
    <property type="entry name" value="ABC_TM1F"/>
    <property type="match status" value="1"/>
</dbReference>
<evidence type="ECO:0000259" key="9">
    <source>
        <dbReference type="PROSITE" id="PS50929"/>
    </source>
</evidence>
<dbReference type="InterPro" id="IPR003593">
    <property type="entry name" value="AAA+_ATPase"/>
</dbReference>
<feature type="transmembrane region" description="Helical" evidence="7">
    <location>
        <begin position="49"/>
        <end position="69"/>
    </location>
</feature>
<keyword evidence="3" id="KW-0547">Nucleotide-binding</keyword>
<evidence type="ECO:0000256" key="6">
    <source>
        <dbReference type="ARBA" id="ARBA00023136"/>
    </source>
</evidence>
<comment type="subcellular location">
    <subcellularLocation>
        <location evidence="1">Cell membrane</location>
        <topology evidence="1">Multi-pass membrane protein</topology>
    </subcellularLocation>
</comment>
<feature type="transmembrane region" description="Helical" evidence="7">
    <location>
        <begin position="313"/>
        <end position="336"/>
    </location>
</feature>
<organism evidence="10 11">
    <name type="scientific">Dactylosporangium salmoneum</name>
    <dbReference type="NCBI Taxonomy" id="53361"/>
    <lineage>
        <taxon>Bacteria</taxon>
        <taxon>Bacillati</taxon>
        <taxon>Actinomycetota</taxon>
        <taxon>Actinomycetes</taxon>
        <taxon>Micromonosporales</taxon>
        <taxon>Micromonosporaceae</taxon>
        <taxon>Dactylosporangium</taxon>
    </lineage>
</organism>
<dbReference type="SMART" id="SM00382">
    <property type="entry name" value="AAA"/>
    <property type="match status" value="1"/>
</dbReference>
<evidence type="ECO:0000256" key="7">
    <source>
        <dbReference type="SAM" id="Phobius"/>
    </source>
</evidence>
<proteinExistence type="predicted"/>
<evidence type="ECO:0000313" key="10">
    <source>
        <dbReference type="EMBL" id="GAA2353339.1"/>
    </source>
</evidence>
<evidence type="ECO:0000313" key="11">
    <source>
        <dbReference type="Proteomes" id="UP001501444"/>
    </source>
</evidence>
<keyword evidence="11" id="KW-1185">Reference proteome</keyword>
<dbReference type="PANTHER" id="PTHR24221:SF654">
    <property type="entry name" value="ATP-BINDING CASSETTE SUB-FAMILY B MEMBER 6"/>
    <property type="match status" value="1"/>
</dbReference>
<dbReference type="SUPFAM" id="SSF52540">
    <property type="entry name" value="P-loop containing nucleoside triphosphate hydrolases"/>
    <property type="match status" value="1"/>
</dbReference>
<dbReference type="InterPro" id="IPR011527">
    <property type="entry name" value="ABC1_TM_dom"/>
</dbReference>
<feature type="transmembrane region" description="Helical" evidence="7">
    <location>
        <begin position="191"/>
        <end position="211"/>
    </location>
</feature>
<feature type="transmembrane region" description="Helical" evidence="7">
    <location>
        <begin position="89"/>
        <end position="113"/>
    </location>
</feature>
<dbReference type="InterPro" id="IPR017871">
    <property type="entry name" value="ABC_transporter-like_CS"/>
</dbReference>
<dbReference type="InterPro" id="IPR036640">
    <property type="entry name" value="ABC1_TM_sf"/>
</dbReference>
<dbReference type="Pfam" id="PF00005">
    <property type="entry name" value="ABC_tran"/>
    <property type="match status" value="1"/>
</dbReference>
<keyword evidence="2 7" id="KW-0812">Transmembrane</keyword>
<keyword evidence="5 7" id="KW-1133">Transmembrane helix</keyword>
<reference evidence="11" key="1">
    <citation type="journal article" date="2019" name="Int. J. Syst. Evol. Microbiol.">
        <title>The Global Catalogue of Microorganisms (GCM) 10K type strain sequencing project: providing services to taxonomists for standard genome sequencing and annotation.</title>
        <authorList>
            <consortium name="The Broad Institute Genomics Platform"/>
            <consortium name="The Broad Institute Genome Sequencing Center for Infectious Disease"/>
            <person name="Wu L."/>
            <person name="Ma J."/>
        </authorList>
    </citation>
    <scope>NUCLEOTIDE SEQUENCE [LARGE SCALE GENOMIC DNA]</scope>
    <source>
        <strain evidence="11">JCM 3272</strain>
    </source>
</reference>
<dbReference type="RefSeq" id="WP_344614390.1">
    <property type="nucleotide sequence ID" value="NZ_BAAARV010000033.1"/>
</dbReference>
<dbReference type="Proteomes" id="UP001501444">
    <property type="component" value="Unassembled WGS sequence"/>
</dbReference>
<dbReference type="EMBL" id="BAAARV010000033">
    <property type="protein sequence ID" value="GAA2353339.1"/>
    <property type="molecule type" value="Genomic_DNA"/>
</dbReference>
<dbReference type="InterPro" id="IPR039421">
    <property type="entry name" value="Type_1_exporter"/>
</dbReference>
<accession>A0ABP5TI41</accession>
<feature type="domain" description="ABC transporter" evidence="8">
    <location>
        <begin position="373"/>
        <end position="621"/>
    </location>
</feature>
<evidence type="ECO:0000256" key="2">
    <source>
        <dbReference type="ARBA" id="ARBA00022692"/>
    </source>
</evidence>
<feature type="domain" description="ABC transmembrane type-1" evidence="9">
    <location>
        <begin position="52"/>
        <end position="338"/>
    </location>
</feature>
<keyword evidence="4 10" id="KW-0067">ATP-binding</keyword>
<dbReference type="GO" id="GO:0005524">
    <property type="term" value="F:ATP binding"/>
    <property type="evidence" value="ECO:0007669"/>
    <property type="project" value="UniProtKB-KW"/>
</dbReference>
<evidence type="ECO:0000256" key="4">
    <source>
        <dbReference type="ARBA" id="ARBA00022840"/>
    </source>
</evidence>
<feature type="transmembrane region" description="Helical" evidence="7">
    <location>
        <begin position="283"/>
        <end position="307"/>
    </location>
</feature>
<dbReference type="SUPFAM" id="SSF90123">
    <property type="entry name" value="ABC transporter transmembrane region"/>
    <property type="match status" value="1"/>
</dbReference>
<dbReference type="InterPro" id="IPR003439">
    <property type="entry name" value="ABC_transporter-like_ATP-bd"/>
</dbReference>
<dbReference type="Gene3D" id="3.40.50.300">
    <property type="entry name" value="P-loop containing nucleotide triphosphate hydrolases"/>
    <property type="match status" value="1"/>
</dbReference>
<dbReference type="PROSITE" id="PS00211">
    <property type="entry name" value="ABC_TRANSPORTER_1"/>
    <property type="match status" value="1"/>
</dbReference>
<dbReference type="InterPro" id="IPR027417">
    <property type="entry name" value="P-loop_NTPase"/>
</dbReference>
<keyword evidence="6 7" id="KW-0472">Membrane</keyword>
<evidence type="ECO:0000256" key="1">
    <source>
        <dbReference type="ARBA" id="ARBA00004651"/>
    </source>
</evidence>
<dbReference type="PROSITE" id="PS50893">
    <property type="entry name" value="ABC_TRANSPORTER_2"/>
    <property type="match status" value="1"/>
</dbReference>
<dbReference type="PANTHER" id="PTHR24221">
    <property type="entry name" value="ATP-BINDING CASSETTE SUB-FAMILY B"/>
    <property type="match status" value="1"/>
</dbReference>
<evidence type="ECO:0000259" key="8">
    <source>
        <dbReference type="PROSITE" id="PS50893"/>
    </source>
</evidence>
<gene>
    <name evidence="10" type="ORF">GCM10010170_044620</name>
</gene>
<evidence type="ECO:0000256" key="5">
    <source>
        <dbReference type="ARBA" id="ARBA00022989"/>
    </source>
</evidence>
<evidence type="ECO:0000256" key="3">
    <source>
        <dbReference type="ARBA" id="ARBA00022741"/>
    </source>
</evidence>